<feature type="region of interest" description="Disordered" evidence="3">
    <location>
        <begin position="236"/>
        <end position="290"/>
    </location>
</feature>
<dbReference type="AlphaFoldDB" id="A0A2K3DLJ8"/>
<feature type="compositionally biased region" description="Gly residues" evidence="3">
    <location>
        <begin position="309"/>
        <end position="318"/>
    </location>
</feature>
<dbReference type="InterPro" id="IPR002401">
    <property type="entry name" value="Cyt_P450_E_grp-I"/>
</dbReference>
<evidence type="ECO:0008006" key="6">
    <source>
        <dbReference type="Google" id="ProtNLM"/>
    </source>
</evidence>
<dbReference type="PaxDb" id="3055-EDO97243"/>
<keyword evidence="5" id="KW-1185">Reference proteome</keyword>
<dbReference type="Gene3D" id="1.10.630.10">
    <property type="entry name" value="Cytochrome P450"/>
    <property type="match status" value="1"/>
</dbReference>
<dbReference type="STRING" id="3055.A0A2K3DLJ8"/>
<dbReference type="PRINTS" id="PR00463">
    <property type="entry name" value="EP450I"/>
</dbReference>
<keyword evidence="1 2" id="KW-0349">Heme</keyword>
<evidence type="ECO:0000256" key="3">
    <source>
        <dbReference type="SAM" id="MobiDB-lite"/>
    </source>
</evidence>
<protein>
    <recommendedName>
        <fullName evidence="6">Cytochrome P450, CYP711 clan</fullName>
    </recommendedName>
</protein>
<dbReference type="GO" id="GO:0020037">
    <property type="term" value="F:heme binding"/>
    <property type="evidence" value="ECO:0007669"/>
    <property type="project" value="InterPro"/>
</dbReference>
<dbReference type="PANTHER" id="PTHR24301:SF2">
    <property type="entry name" value="THROMBOXANE-A SYNTHASE"/>
    <property type="match status" value="1"/>
</dbReference>
<dbReference type="PROSITE" id="PS00086">
    <property type="entry name" value="CYTOCHROME_P450"/>
    <property type="match status" value="1"/>
</dbReference>
<dbReference type="InterPro" id="IPR036396">
    <property type="entry name" value="Cyt_P450_sf"/>
</dbReference>
<dbReference type="EMBL" id="CM008968">
    <property type="protein sequence ID" value="PNW81400.1"/>
    <property type="molecule type" value="Genomic_DNA"/>
</dbReference>
<reference evidence="4 5" key="1">
    <citation type="journal article" date="2007" name="Science">
        <title>The Chlamydomonas genome reveals the evolution of key animal and plant functions.</title>
        <authorList>
            <person name="Merchant S.S."/>
            <person name="Prochnik S.E."/>
            <person name="Vallon O."/>
            <person name="Harris E.H."/>
            <person name="Karpowicz S.J."/>
            <person name="Witman G.B."/>
            <person name="Terry A."/>
            <person name="Salamov A."/>
            <person name="Fritz-Laylin L.K."/>
            <person name="Marechal-Drouard L."/>
            <person name="Marshall W.F."/>
            <person name="Qu L.H."/>
            <person name="Nelson D.R."/>
            <person name="Sanderfoot A.A."/>
            <person name="Spalding M.H."/>
            <person name="Kapitonov V.V."/>
            <person name="Ren Q."/>
            <person name="Ferris P."/>
            <person name="Lindquist E."/>
            <person name="Shapiro H."/>
            <person name="Lucas S.M."/>
            <person name="Grimwood J."/>
            <person name="Schmutz J."/>
            <person name="Cardol P."/>
            <person name="Cerutti H."/>
            <person name="Chanfreau G."/>
            <person name="Chen C.L."/>
            <person name="Cognat V."/>
            <person name="Croft M.T."/>
            <person name="Dent R."/>
            <person name="Dutcher S."/>
            <person name="Fernandez E."/>
            <person name="Fukuzawa H."/>
            <person name="Gonzalez-Ballester D."/>
            <person name="Gonzalez-Halphen D."/>
            <person name="Hallmann A."/>
            <person name="Hanikenne M."/>
            <person name="Hippler M."/>
            <person name="Inwood W."/>
            <person name="Jabbari K."/>
            <person name="Kalanon M."/>
            <person name="Kuras R."/>
            <person name="Lefebvre P.A."/>
            <person name="Lemaire S.D."/>
            <person name="Lobanov A.V."/>
            <person name="Lohr M."/>
            <person name="Manuell A."/>
            <person name="Meier I."/>
            <person name="Mets L."/>
            <person name="Mittag M."/>
            <person name="Mittelmeier T."/>
            <person name="Moroney J.V."/>
            <person name="Moseley J."/>
            <person name="Napoli C."/>
            <person name="Nedelcu A.M."/>
            <person name="Niyogi K."/>
            <person name="Novoselov S.V."/>
            <person name="Paulsen I.T."/>
            <person name="Pazour G."/>
            <person name="Purton S."/>
            <person name="Ral J.P."/>
            <person name="Riano-Pachon D.M."/>
            <person name="Riekhof W."/>
            <person name="Rymarquis L."/>
            <person name="Schroda M."/>
            <person name="Stern D."/>
            <person name="Umen J."/>
            <person name="Willows R."/>
            <person name="Wilson N."/>
            <person name="Zimmer S.L."/>
            <person name="Allmer J."/>
            <person name="Balk J."/>
            <person name="Bisova K."/>
            <person name="Chen C.J."/>
            <person name="Elias M."/>
            <person name="Gendler K."/>
            <person name="Hauser C."/>
            <person name="Lamb M.R."/>
            <person name="Ledford H."/>
            <person name="Long J.C."/>
            <person name="Minagawa J."/>
            <person name="Page M.D."/>
            <person name="Pan J."/>
            <person name="Pootakham W."/>
            <person name="Roje S."/>
            <person name="Rose A."/>
            <person name="Stahlberg E."/>
            <person name="Terauchi A.M."/>
            <person name="Yang P."/>
            <person name="Ball S."/>
            <person name="Bowler C."/>
            <person name="Dieckmann C.L."/>
            <person name="Gladyshev V.N."/>
            <person name="Green P."/>
            <person name="Jorgensen R."/>
            <person name="Mayfield S."/>
            <person name="Mueller-Roeber B."/>
            <person name="Rajamani S."/>
            <person name="Sayre R.T."/>
            <person name="Brokstein P."/>
            <person name="Dubchak I."/>
            <person name="Goodstein D."/>
            <person name="Hornick L."/>
            <person name="Huang Y.W."/>
            <person name="Jhaveri J."/>
            <person name="Luo Y."/>
            <person name="Martinez D."/>
            <person name="Ngau W.C."/>
            <person name="Otillar B."/>
            <person name="Poliakov A."/>
            <person name="Porter A."/>
            <person name="Szajkowski L."/>
            <person name="Werner G."/>
            <person name="Zhou K."/>
            <person name="Grigoriev I.V."/>
            <person name="Rokhsar D.S."/>
            <person name="Grossman A.R."/>
        </authorList>
    </citation>
    <scope>NUCLEOTIDE SEQUENCE [LARGE SCALE GENOMIC DNA]</scope>
    <source>
        <strain evidence="5">CC-503</strain>
    </source>
</reference>
<sequence length="551" mass="57996">MQRQVGFKLRAHALLDPDFTRGRYHRVILTNLFRANGSTWRQLRAAWQPAFAPASLAGYLPLMTGCADQLARRLEAKATAAAGATASGATAGGGSSVDMWRELGGMTLQVVGSTAYGVDFHSINEEDQAGSGSGSGSAIATAGATAAAKGRGDDGYGKQLAAACGQIFRYTSSAHGSPYLRVAMLFPELRRLLVPLAHTLPDKRFAILMQARNRLSGAVFQLMDSWKQQHIAAAGSGAAGKGSSGKADACQPSTSSPTAHPHTDFDAGSDGTGSARQSSNGVGAAATSGRGGMAGVAPGSFLDLMLGHRQGGGSGSGGKKAEGEEGVEHAPLTDEQVAGQVQLFILAGYETTANALAFAVYCIATHPEVESRLLREVDDVLPGSDQLPGESDLPRLAYTEAVVNEALRLFPPAHLTSRVVPPGETLTVGGFNIPAGIPIFLPMYIAHRDPAVWPRADVFLPERFLHSSPLYESLQPRGAAQQHAHAPFGYGSRMCIGYKFAMQEAKVALATLYRRLTFTLEPGQQPLQVEASLTMAPRGGLRVTPVPRRKL</sequence>
<evidence type="ECO:0000313" key="4">
    <source>
        <dbReference type="EMBL" id="PNW81400.1"/>
    </source>
</evidence>
<organism evidence="4 5">
    <name type="scientific">Chlamydomonas reinhardtii</name>
    <name type="common">Chlamydomonas smithii</name>
    <dbReference type="NCBI Taxonomy" id="3055"/>
    <lineage>
        <taxon>Eukaryota</taxon>
        <taxon>Viridiplantae</taxon>
        <taxon>Chlorophyta</taxon>
        <taxon>core chlorophytes</taxon>
        <taxon>Chlorophyceae</taxon>
        <taxon>CS clade</taxon>
        <taxon>Chlamydomonadales</taxon>
        <taxon>Chlamydomonadaceae</taxon>
        <taxon>Chlamydomonas</taxon>
    </lineage>
</organism>
<comment type="cofactor">
    <cofactor evidence="1">
        <name>heme</name>
        <dbReference type="ChEBI" id="CHEBI:30413"/>
    </cofactor>
</comment>
<dbReference type="GeneID" id="5727603"/>
<dbReference type="Proteomes" id="UP000006906">
    <property type="component" value="Chromosome 7"/>
</dbReference>
<dbReference type="InParanoid" id="A0A2K3DLJ8"/>
<feature type="compositionally biased region" description="Polar residues" evidence="3">
    <location>
        <begin position="272"/>
        <end position="281"/>
    </location>
</feature>
<dbReference type="Pfam" id="PF00067">
    <property type="entry name" value="p450"/>
    <property type="match status" value="2"/>
</dbReference>
<keyword evidence="2" id="KW-0560">Oxidoreductase</keyword>
<evidence type="ECO:0000256" key="2">
    <source>
        <dbReference type="RuleBase" id="RU000461"/>
    </source>
</evidence>
<dbReference type="RefSeq" id="XP_042923191.1">
    <property type="nucleotide sequence ID" value="XM_043064623.1"/>
</dbReference>
<comment type="similarity">
    <text evidence="2">Belongs to the cytochrome P450 family.</text>
</comment>
<dbReference type="GO" id="GO:0016705">
    <property type="term" value="F:oxidoreductase activity, acting on paired donors, with incorporation or reduction of molecular oxygen"/>
    <property type="evidence" value="ECO:0007669"/>
    <property type="project" value="InterPro"/>
</dbReference>
<dbReference type="FunCoup" id="A0A2K3DLJ8">
    <property type="interactions" value="769"/>
</dbReference>
<keyword evidence="2" id="KW-0503">Monooxygenase</keyword>
<dbReference type="OrthoDB" id="507451at2759"/>
<proteinExistence type="inferred from homology"/>
<gene>
    <name evidence="4" type="ORF">CHLRE_07g354350v5</name>
</gene>
<evidence type="ECO:0000313" key="5">
    <source>
        <dbReference type="Proteomes" id="UP000006906"/>
    </source>
</evidence>
<keyword evidence="1 2" id="KW-0479">Metal-binding</keyword>
<dbReference type="PANTHER" id="PTHR24301">
    <property type="entry name" value="THROMBOXANE-A SYNTHASE"/>
    <property type="match status" value="1"/>
</dbReference>
<dbReference type="InterPro" id="IPR001128">
    <property type="entry name" value="Cyt_P450"/>
</dbReference>
<dbReference type="InterPro" id="IPR017972">
    <property type="entry name" value="Cyt_P450_CS"/>
</dbReference>
<evidence type="ECO:0000256" key="1">
    <source>
        <dbReference type="PIRSR" id="PIRSR602401-1"/>
    </source>
</evidence>
<name>A0A2K3DLJ8_CHLRE</name>
<dbReference type="GO" id="GO:0004497">
    <property type="term" value="F:monooxygenase activity"/>
    <property type="evidence" value="ECO:0007669"/>
    <property type="project" value="UniProtKB-KW"/>
</dbReference>
<feature type="binding site" description="axial binding residue" evidence="1">
    <location>
        <position position="495"/>
    </location>
    <ligand>
        <name>heme</name>
        <dbReference type="ChEBI" id="CHEBI:30413"/>
    </ligand>
    <ligandPart>
        <name>Fe</name>
        <dbReference type="ChEBI" id="CHEBI:18248"/>
    </ligandPart>
</feature>
<dbReference type="PRINTS" id="PR00385">
    <property type="entry name" value="P450"/>
</dbReference>
<dbReference type="KEGG" id="cre:CHLRE_07g354350v5"/>
<feature type="region of interest" description="Disordered" evidence="3">
    <location>
        <begin position="307"/>
        <end position="327"/>
    </location>
</feature>
<accession>A0A2K3DLJ8</accession>
<dbReference type="SUPFAM" id="SSF48264">
    <property type="entry name" value="Cytochrome P450"/>
    <property type="match status" value="1"/>
</dbReference>
<dbReference type="GO" id="GO:0005506">
    <property type="term" value="F:iron ion binding"/>
    <property type="evidence" value="ECO:0007669"/>
    <property type="project" value="InterPro"/>
</dbReference>
<keyword evidence="1 2" id="KW-0408">Iron</keyword>
<dbReference type="Gramene" id="PNW81400">
    <property type="protein sequence ID" value="PNW81400"/>
    <property type="gene ID" value="CHLRE_07g354350v5"/>
</dbReference>